<feature type="domain" description="DUF4190" evidence="2">
    <location>
        <begin position="40"/>
        <end position="93"/>
    </location>
</feature>
<organism evidence="3 4">
    <name type="scientific">Actinospica acidithermotolerans</name>
    <dbReference type="NCBI Taxonomy" id="2828514"/>
    <lineage>
        <taxon>Bacteria</taxon>
        <taxon>Bacillati</taxon>
        <taxon>Actinomycetota</taxon>
        <taxon>Actinomycetes</taxon>
        <taxon>Catenulisporales</taxon>
        <taxon>Actinospicaceae</taxon>
        <taxon>Actinospica</taxon>
    </lineage>
</organism>
<name>A0A941IH50_9ACTN</name>
<protein>
    <submittedName>
        <fullName evidence="3">DUF4190 domain-containing protein</fullName>
    </submittedName>
</protein>
<keyword evidence="1" id="KW-1133">Transmembrane helix</keyword>
<proteinExistence type="predicted"/>
<reference evidence="3" key="1">
    <citation type="submission" date="2021-04" db="EMBL/GenBank/DDBJ databases">
        <title>Genome based classification of Actinospica acidithermotolerans sp. nov., an actinobacterium isolated from an Indonesian hot spring.</title>
        <authorList>
            <person name="Kusuma A.B."/>
            <person name="Putra K.E."/>
            <person name="Nafisah S."/>
            <person name="Loh J."/>
            <person name="Nouioui I."/>
            <person name="Goodfellow M."/>
        </authorList>
    </citation>
    <scope>NUCLEOTIDE SEQUENCE</scope>
    <source>
        <strain evidence="3">MGRD01-02</strain>
    </source>
</reference>
<feature type="transmembrane region" description="Helical" evidence="1">
    <location>
        <begin position="40"/>
        <end position="62"/>
    </location>
</feature>
<dbReference type="RefSeq" id="WP_212517974.1">
    <property type="nucleotide sequence ID" value="NZ_JAGSOH010000023.1"/>
</dbReference>
<dbReference type="InterPro" id="IPR025241">
    <property type="entry name" value="DUF4190"/>
</dbReference>
<accession>A0A941IH50</accession>
<keyword evidence="1" id="KW-0812">Transmembrane</keyword>
<dbReference type="Pfam" id="PF13828">
    <property type="entry name" value="DUF4190"/>
    <property type="match status" value="1"/>
</dbReference>
<evidence type="ECO:0000313" key="4">
    <source>
        <dbReference type="Proteomes" id="UP000676325"/>
    </source>
</evidence>
<evidence type="ECO:0000256" key="1">
    <source>
        <dbReference type="SAM" id="Phobius"/>
    </source>
</evidence>
<comment type="caution">
    <text evidence="3">The sequence shown here is derived from an EMBL/GenBank/DDBJ whole genome shotgun (WGS) entry which is preliminary data.</text>
</comment>
<evidence type="ECO:0000313" key="3">
    <source>
        <dbReference type="EMBL" id="MBR7826829.1"/>
    </source>
</evidence>
<evidence type="ECO:0000259" key="2">
    <source>
        <dbReference type="Pfam" id="PF13828"/>
    </source>
</evidence>
<dbReference type="EMBL" id="JAGSOH010000023">
    <property type="protein sequence ID" value="MBR7826829.1"/>
    <property type="molecule type" value="Genomic_DNA"/>
</dbReference>
<gene>
    <name evidence="3" type="ORF">KDK95_10995</name>
</gene>
<keyword evidence="1" id="KW-0472">Membrane</keyword>
<sequence length="129" mass="13435">MTEVPQGSYDIPPTGPQPQAGPYAPYGYPYPPVQPGTNTLAILALVFAFIFAPAAIVLGAVARKQIKRTGEQGMGLATAGLVLGIVFTAISVLWIIAVVVFFASAVHQINNDPYSTGAALLGARAYFGI</sequence>
<dbReference type="Proteomes" id="UP000676325">
    <property type="component" value="Unassembled WGS sequence"/>
</dbReference>
<dbReference type="AlphaFoldDB" id="A0A941IH50"/>
<keyword evidence="4" id="KW-1185">Reference proteome</keyword>
<feature type="transmembrane region" description="Helical" evidence="1">
    <location>
        <begin position="74"/>
        <end position="103"/>
    </location>
</feature>